<proteinExistence type="predicted"/>
<dbReference type="GO" id="GO:0010181">
    <property type="term" value="F:FMN binding"/>
    <property type="evidence" value="ECO:0007669"/>
    <property type="project" value="TreeGrafter"/>
</dbReference>
<evidence type="ECO:0000313" key="4">
    <source>
        <dbReference type="Proteomes" id="UP000525336"/>
    </source>
</evidence>
<dbReference type="Gene3D" id="3.10.450.50">
    <property type="match status" value="1"/>
</dbReference>
<dbReference type="AlphaFoldDB" id="A0A7Y4DQZ0"/>
<dbReference type="Proteomes" id="UP000525336">
    <property type="component" value="Unassembled WGS sequence"/>
</dbReference>
<dbReference type="PANTHER" id="PTHR47307:SF1">
    <property type="entry name" value="GLUTATHIONE-REGULATED POTASSIUM-EFFLUX SYSTEM ANCILLARY PROTEIN KEFG"/>
    <property type="match status" value="1"/>
</dbReference>
<name>A0A7Y4DQZ0_9VIBR</name>
<protein>
    <submittedName>
        <fullName evidence="3">Flavodoxin family protein</fullName>
    </submittedName>
</protein>
<evidence type="ECO:0000256" key="1">
    <source>
        <dbReference type="ARBA" id="ARBA00023002"/>
    </source>
</evidence>
<dbReference type="InterPro" id="IPR003680">
    <property type="entry name" value="Flavodoxin_fold"/>
</dbReference>
<dbReference type="RefSeq" id="WP_171367220.1">
    <property type="nucleotide sequence ID" value="NZ_VTXW01000004.1"/>
</dbReference>
<dbReference type="SUPFAM" id="SSF52218">
    <property type="entry name" value="Flavoproteins"/>
    <property type="match status" value="1"/>
</dbReference>
<dbReference type="Gene3D" id="3.40.50.360">
    <property type="match status" value="1"/>
</dbReference>
<reference evidence="3 4" key="1">
    <citation type="submission" date="2019-09" db="EMBL/GenBank/DDBJ databases">
        <title>Draft genome sequencing and comparative genomics of hatchery-associated Vibrios.</title>
        <authorList>
            <person name="Kehlet-Delgado H."/>
            <person name="Mueller R.S."/>
        </authorList>
    </citation>
    <scope>NUCLEOTIDE SEQUENCE [LARGE SCALE GENOMIC DNA]</scope>
    <source>
        <strain evidence="3 4">00-90-10</strain>
    </source>
</reference>
<dbReference type="InterPro" id="IPR029039">
    <property type="entry name" value="Flavoprotein-like_sf"/>
</dbReference>
<organism evidence="3 4">
    <name type="scientific">Vibrio chagasii</name>
    <dbReference type="NCBI Taxonomy" id="170679"/>
    <lineage>
        <taxon>Bacteria</taxon>
        <taxon>Pseudomonadati</taxon>
        <taxon>Pseudomonadota</taxon>
        <taxon>Gammaproteobacteria</taxon>
        <taxon>Vibrionales</taxon>
        <taxon>Vibrionaceae</taxon>
        <taxon>Vibrio</taxon>
    </lineage>
</organism>
<dbReference type="InterPro" id="IPR032710">
    <property type="entry name" value="NTF2-like_dom_sf"/>
</dbReference>
<dbReference type="GO" id="GO:0009055">
    <property type="term" value="F:electron transfer activity"/>
    <property type="evidence" value="ECO:0007669"/>
    <property type="project" value="TreeGrafter"/>
</dbReference>
<dbReference type="EMBL" id="VTXW01000004">
    <property type="protein sequence ID" value="NOH33100.1"/>
    <property type="molecule type" value="Genomic_DNA"/>
</dbReference>
<dbReference type="PANTHER" id="PTHR47307">
    <property type="entry name" value="GLUTATHIONE-REGULATED POTASSIUM-EFFLUX SYSTEM ANCILLARY PROTEIN KEFG"/>
    <property type="match status" value="1"/>
</dbReference>
<dbReference type="GO" id="GO:0003955">
    <property type="term" value="F:NAD(P)H dehydrogenase (quinone) activity"/>
    <property type="evidence" value="ECO:0007669"/>
    <property type="project" value="TreeGrafter"/>
</dbReference>
<dbReference type="SUPFAM" id="SSF54427">
    <property type="entry name" value="NTF2-like"/>
    <property type="match status" value="1"/>
</dbReference>
<sequence length="319" mass="36881">MSKTVVISGHPNLAESYTNTLIIDTLETEMKDVTVRRLDTLYPDYKIDVEAEQAALIEADVIVLQFPFYWYSVPALLKKWIDDVMTFNFAYGPEGNKLKGKDFFLSFTVGGPKESYDPLNYNHFTIEQFIYPLQQTAYLANMNYHAPVYTHRMVYIPNVYNKLEEVQERAKDHASRLLGEIRKVTQSDEQIIRKFSNEWFEQMDSLSEQTDIFTESLSPDAVFKVPEGDFIGHAGFKDWYALLRSTFKPNCSHDIEQLEVKPLGSQYQVSLHVRVKADTYTDSTMEGQQVDFFVNETWLVSVDENTGVKIHEYEVLPLA</sequence>
<gene>
    <name evidence="3" type="ORF">F0245_06890</name>
</gene>
<evidence type="ECO:0000313" key="3">
    <source>
        <dbReference type="EMBL" id="NOH33100.1"/>
    </source>
</evidence>
<keyword evidence="1" id="KW-0560">Oxidoreductase</keyword>
<feature type="domain" description="Flavodoxin-like fold" evidence="2">
    <location>
        <begin position="3"/>
        <end position="172"/>
    </location>
</feature>
<dbReference type="Pfam" id="PF02525">
    <property type="entry name" value="Flavodoxin_2"/>
    <property type="match status" value="1"/>
</dbReference>
<accession>A0A7Y4DQZ0</accession>
<evidence type="ECO:0000259" key="2">
    <source>
        <dbReference type="Pfam" id="PF02525"/>
    </source>
</evidence>
<dbReference type="InterPro" id="IPR046980">
    <property type="entry name" value="KefG/KefF"/>
</dbReference>
<comment type="caution">
    <text evidence="3">The sequence shown here is derived from an EMBL/GenBank/DDBJ whole genome shotgun (WGS) entry which is preliminary data.</text>
</comment>